<reference evidence="2" key="1">
    <citation type="submission" date="2018-02" db="EMBL/GenBank/DDBJ databases">
        <title>Rhizophora mucronata_Transcriptome.</title>
        <authorList>
            <person name="Meera S.P."/>
            <person name="Sreeshan A."/>
            <person name="Augustine A."/>
        </authorList>
    </citation>
    <scope>NUCLEOTIDE SEQUENCE</scope>
    <source>
        <tissue evidence="2">Leaf</tissue>
    </source>
</reference>
<accession>A0A2P2KMV0</accession>
<evidence type="ECO:0000313" key="2">
    <source>
        <dbReference type="EMBL" id="MBX07046.1"/>
    </source>
</evidence>
<proteinExistence type="predicted"/>
<keyword evidence="1" id="KW-0472">Membrane</keyword>
<sequence length="55" mass="6380">MLETGMVVETEKFSSICAYLIHRVTIFLFWVLIPNICQDHPGKSWEWCSYAGPKC</sequence>
<evidence type="ECO:0000256" key="1">
    <source>
        <dbReference type="SAM" id="Phobius"/>
    </source>
</evidence>
<keyword evidence="1" id="KW-0812">Transmembrane</keyword>
<dbReference type="AlphaFoldDB" id="A0A2P2KMV0"/>
<keyword evidence="1" id="KW-1133">Transmembrane helix</keyword>
<name>A0A2P2KMV0_RHIMU</name>
<organism evidence="2">
    <name type="scientific">Rhizophora mucronata</name>
    <name type="common">Asiatic mangrove</name>
    <dbReference type="NCBI Taxonomy" id="61149"/>
    <lineage>
        <taxon>Eukaryota</taxon>
        <taxon>Viridiplantae</taxon>
        <taxon>Streptophyta</taxon>
        <taxon>Embryophyta</taxon>
        <taxon>Tracheophyta</taxon>
        <taxon>Spermatophyta</taxon>
        <taxon>Magnoliopsida</taxon>
        <taxon>eudicotyledons</taxon>
        <taxon>Gunneridae</taxon>
        <taxon>Pentapetalae</taxon>
        <taxon>rosids</taxon>
        <taxon>fabids</taxon>
        <taxon>Malpighiales</taxon>
        <taxon>Rhizophoraceae</taxon>
        <taxon>Rhizophora</taxon>
    </lineage>
</organism>
<protein>
    <submittedName>
        <fullName evidence="2">Uncharacterized protein</fullName>
    </submittedName>
</protein>
<dbReference type="EMBL" id="GGEC01026562">
    <property type="protein sequence ID" value="MBX07046.1"/>
    <property type="molecule type" value="Transcribed_RNA"/>
</dbReference>
<feature type="transmembrane region" description="Helical" evidence="1">
    <location>
        <begin position="12"/>
        <end position="33"/>
    </location>
</feature>